<evidence type="ECO:0000256" key="5">
    <source>
        <dbReference type="ARBA" id="ARBA00023180"/>
    </source>
</evidence>
<dbReference type="GO" id="GO:0042546">
    <property type="term" value="P:cell wall biogenesis"/>
    <property type="evidence" value="ECO:0007669"/>
    <property type="project" value="InterPro"/>
</dbReference>
<dbReference type="Gramene" id="A08p34660.2_BraZ1">
    <property type="protein sequence ID" value="A08p34660.2_BraZ1.CDS.1"/>
    <property type="gene ID" value="A08g34660.2_BraZ1"/>
</dbReference>
<dbReference type="EMBL" id="LR031575">
    <property type="protein sequence ID" value="VDD07593.1"/>
    <property type="molecule type" value="Genomic_DNA"/>
</dbReference>
<evidence type="ECO:0000256" key="7">
    <source>
        <dbReference type="RuleBase" id="RU367004"/>
    </source>
</evidence>
<evidence type="ECO:0000256" key="2">
    <source>
        <dbReference type="ARBA" id="ARBA00022676"/>
    </source>
</evidence>
<evidence type="ECO:0000256" key="6">
    <source>
        <dbReference type="ARBA" id="ARBA00023316"/>
    </source>
</evidence>
<accession>A0A3P6BPN9</accession>
<dbReference type="PANTHER" id="PTHR31889:SF74">
    <property type="entry name" value="GALACTOSIDE 2-ALPHA-L-FUCOSYLTRANSFERASE"/>
    <property type="match status" value="1"/>
</dbReference>
<keyword evidence="5" id="KW-0325">Glycoprotein</keyword>
<dbReference type="Pfam" id="PF03254">
    <property type="entry name" value="XG_FTase"/>
    <property type="match status" value="1"/>
</dbReference>
<sequence>MYLLESVSSSTDKPSLGYGHKVLQRILFFFFLLNNNAYLSRADEILGIQVRVFGRRAGYFQHVMDRILACTQRVPEAAEESQMMNISKLKAVLVTSLHPEYSDNLKSIFLERPS</sequence>
<dbReference type="PANTHER" id="PTHR31889">
    <property type="entry name" value="FUCOSYLTRANSFERASE 2-RELATED"/>
    <property type="match status" value="1"/>
</dbReference>
<evidence type="ECO:0000313" key="8">
    <source>
        <dbReference type="EMBL" id="CAG7899800.1"/>
    </source>
</evidence>
<comment type="similarity">
    <text evidence="1 7">Belongs to the glycosyltransferase 37 family.</text>
</comment>
<protein>
    <recommendedName>
        <fullName evidence="7">Fucosyltransferase</fullName>
        <ecNumber evidence="7">2.4.1.-</ecNumber>
    </recommendedName>
</protein>
<comment type="function">
    <text evidence="7">May be involved in cell wall biosynthesis.</text>
</comment>
<evidence type="ECO:0000256" key="3">
    <source>
        <dbReference type="ARBA" id="ARBA00022679"/>
    </source>
</evidence>
<dbReference type="InterPro" id="IPR004938">
    <property type="entry name" value="XG_FTase"/>
</dbReference>
<dbReference type="GO" id="GO:0008107">
    <property type="term" value="F:galactoside 2-alpha-L-fucosyltransferase activity"/>
    <property type="evidence" value="ECO:0007669"/>
    <property type="project" value="InterPro"/>
</dbReference>
<dbReference type="Proteomes" id="UP000694005">
    <property type="component" value="Chromosome A08"/>
</dbReference>
<dbReference type="EMBL" id="LS974624">
    <property type="protein sequence ID" value="CAG7899800.1"/>
    <property type="molecule type" value="Genomic_DNA"/>
</dbReference>
<evidence type="ECO:0000313" key="9">
    <source>
        <dbReference type="EMBL" id="VDD07593.1"/>
    </source>
</evidence>
<dbReference type="AlphaFoldDB" id="A0A3P6BPN9"/>
<keyword evidence="2 7" id="KW-0328">Glycosyltransferase</keyword>
<dbReference type="EC" id="2.4.1.-" evidence="7"/>
<evidence type="ECO:0000256" key="4">
    <source>
        <dbReference type="ARBA" id="ARBA00023034"/>
    </source>
</evidence>
<gene>
    <name evidence="9" type="ORF">BRAA08T35130Z</name>
    <name evidence="8" type="ORF">BRAPAZ1V2_A08P34660.2</name>
</gene>
<dbReference type="GO" id="GO:0032580">
    <property type="term" value="C:Golgi cisterna membrane"/>
    <property type="evidence" value="ECO:0007669"/>
    <property type="project" value="UniProtKB-SubCell"/>
</dbReference>
<organism evidence="9">
    <name type="scientific">Brassica campestris</name>
    <name type="common">Field mustard</name>
    <dbReference type="NCBI Taxonomy" id="3711"/>
    <lineage>
        <taxon>Eukaryota</taxon>
        <taxon>Viridiplantae</taxon>
        <taxon>Streptophyta</taxon>
        <taxon>Embryophyta</taxon>
        <taxon>Tracheophyta</taxon>
        <taxon>Spermatophyta</taxon>
        <taxon>Magnoliopsida</taxon>
        <taxon>eudicotyledons</taxon>
        <taxon>Gunneridae</taxon>
        <taxon>Pentapetalae</taxon>
        <taxon>rosids</taxon>
        <taxon>malvids</taxon>
        <taxon>Brassicales</taxon>
        <taxon>Brassicaceae</taxon>
        <taxon>Brassiceae</taxon>
        <taxon>Brassica</taxon>
    </lineage>
</organism>
<dbReference type="GO" id="GO:0071555">
    <property type="term" value="P:cell wall organization"/>
    <property type="evidence" value="ECO:0007669"/>
    <property type="project" value="UniProtKB-UniRule"/>
</dbReference>
<name>A0A3P6BPN9_BRACM</name>
<keyword evidence="3 7" id="KW-0808">Transferase</keyword>
<reference evidence="9" key="1">
    <citation type="submission" date="2018-11" db="EMBL/GenBank/DDBJ databases">
        <authorList>
            <consortium name="Genoscope - CEA"/>
            <person name="William W."/>
        </authorList>
    </citation>
    <scope>NUCLEOTIDE SEQUENCE</scope>
</reference>
<comment type="subcellular location">
    <subcellularLocation>
        <location evidence="7">Golgi apparatus</location>
        <location evidence="7">Golgi stack membrane</location>
        <topology evidence="7">Single-pass type II membrane protein</topology>
    </subcellularLocation>
</comment>
<proteinExistence type="inferred from homology"/>
<keyword evidence="6 7" id="KW-0961">Cell wall biogenesis/degradation</keyword>
<keyword evidence="4 7" id="KW-0333">Golgi apparatus</keyword>
<evidence type="ECO:0000256" key="1">
    <source>
        <dbReference type="ARBA" id="ARBA00010481"/>
    </source>
</evidence>